<protein>
    <submittedName>
        <fullName evidence="18">Uncharacterized protein</fullName>
    </submittedName>
</protein>
<accession>A0A815TXI3</accession>
<dbReference type="Pfam" id="PF02931">
    <property type="entry name" value="Neur_chan_LBD"/>
    <property type="match status" value="1"/>
</dbReference>
<dbReference type="SUPFAM" id="SSF90112">
    <property type="entry name" value="Neurotransmitter-gated ion-channel transmembrane pore"/>
    <property type="match status" value="1"/>
</dbReference>
<evidence type="ECO:0000259" key="16">
    <source>
        <dbReference type="Pfam" id="PF02931"/>
    </source>
</evidence>
<dbReference type="InterPro" id="IPR006201">
    <property type="entry name" value="Neur_channel"/>
</dbReference>
<dbReference type="GO" id="GO:0022848">
    <property type="term" value="F:acetylcholine-gated monoatomic cation-selective channel activity"/>
    <property type="evidence" value="ECO:0007669"/>
    <property type="project" value="InterPro"/>
</dbReference>
<feature type="domain" description="Neurotransmitter-gated ion-channel transmembrane" evidence="17">
    <location>
        <begin position="226"/>
        <end position="477"/>
    </location>
</feature>
<dbReference type="Gene3D" id="1.20.58.390">
    <property type="entry name" value="Neurotransmitter-gated ion-channel transmembrane domain"/>
    <property type="match status" value="2"/>
</dbReference>
<feature type="transmembrane region" description="Helical" evidence="15">
    <location>
        <begin position="219"/>
        <end position="242"/>
    </location>
</feature>
<feature type="transmembrane region" description="Helical" evidence="15">
    <location>
        <begin position="281"/>
        <end position="305"/>
    </location>
</feature>
<gene>
    <name evidence="18" type="ORF">BJG266_LOCUS43563</name>
    <name evidence="19" type="ORF">QVE165_LOCUS60497</name>
</gene>
<feature type="transmembrane region" description="Helical" evidence="15">
    <location>
        <begin position="463"/>
        <end position="483"/>
    </location>
</feature>
<proteinExistence type="inferred from homology"/>
<reference evidence="18" key="1">
    <citation type="submission" date="2021-02" db="EMBL/GenBank/DDBJ databases">
        <authorList>
            <person name="Nowell W R."/>
        </authorList>
    </citation>
    <scope>NUCLEOTIDE SEQUENCE</scope>
</reference>
<dbReference type="InterPro" id="IPR036719">
    <property type="entry name" value="Neuro-gated_channel_TM_sf"/>
</dbReference>
<evidence type="ECO:0000256" key="3">
    <source>
        <dbReference type="ARBA" id="ARBA00022475"/>
    </source>
</evidence>
<evidence type="ECO:0000256" key="12">
    <source>
        <dbReference type="ARBA" id="ARBA00023286"/>
    </source>
</evidence>
<name>A0A815TXI3_9BILA</name>
<evidence type="ECO:0000256" key="13">
    <source>
        <dbReference type="ARBA" id="ARBA00023303"/>
    </source>
</evidence>
<dbReference type="Pfam" id="PF02932">
    <property type="entry name" value="Neur_chan_memb"/>
    <property type="match status" value="1"/>
</dbReference>
<evidence type="ECO:0000313" key="18">
    <source>
        <dbReference type="EMBL" id="CAF1508128.1"/>
    </source>
</evidence>
<dbReference type="EMBL" id="CAJNOM010003519">
    <property type="protein sequence ID" value="CAF1646489.1"/>
    <property type="molecule type" value="Genomic_DNA"/>
</dbReference>
<dbReference type="InterPro" id="IPR002394">
    <property type="entry name" value="Nicotinic_acetylcholine_rcpt"/>
</dbReference>
<keyword evidence="13" id="KW-0407">Ion channel</keyword>
<dbReference type="Proteomes" id="UP000663877">
    <property type="component" value="Unassembled WGS sequence"/>
</dbReference>
<evidence type="ECO:0000256" key="2">
    <source>
        <dbReference type="ARBA" id="ARBA00022448"/>
    </source>
</evidence>
<keyword evidence="3" id="KW-1003">Cell membrane</keyword>
<dbReference type="OrthoDB" id="5975154at2759"/>
<dbReference type="GO" id="GO:0004888">
    <property type="term" value="F:transmembrane signaling receptor activity"/>
    <property type="evidence" value="ECO:0007669"/>
    <property type="project" value="InterPro"/>
</dbReference>
<organism evidence="18 21">
    <name type="scientific">Adineta steineri</name>
    <dbReference type="NCBI Taxonomy" id="433720"/>
    <lineage>
        <taxon>Eukaryota</taxon>
        <taxon>Metazoa</taxon>
        <taxon>Spiralia</taxon>
        <taxon>Gnathifera</taxon>
        <taxon>Rotifera</taxon>
        <taxon>Eurotatoria</taxon>
        <taxon>Bdelloidea</taxon>
        <taxon>Adinetida</taxon>
        <taxon>Adinetidae</taxon>
        <taxon>Adineta</taxon>
    </lineage>
</organism>
<keyword evidence="6" id="KW-0770">Synapse</keyword>
<evidence type="ECO:0000256" key="15">
    <source>
        <dbReference type="SAM" id="Phobius"/>
    </source>
</evidence>
<dbReference type="InterPro" id="IPR006029">
    <property type="entry name" value="Neurotrans-gated_channel_TM"/>
</dbReference>
<dbReference type="InterPro" id="IPR036734">
    <property type="entry name" value="Neur_chan_lig-bd_sf"/>
</dbReference>
<evidence type="ECO:0000256" key="10">
    <source>
        <dbReference type="ARBA" id="ARBA00023170"/>
    </source>
</evidence>
<evidence type="ECO:0000256" key="4">
    <source>
        <dbReference type="ARBA" id="ARBA00022692"/>
    </source>
</evidence>
<evidence type="ECO:0000256" key="14">
    <source>
        <dbReference type="ARBA" id="ARBA00034099"/>
    </source>
</evidence>
<keyword evidence="4 15" id="KW-0812">Transmembrane</keyword>
<dbReference type="Proteomes" id="UP000663832">
    <property type="component" value="Unassembled WGS sequence"/>
</dbReference>
<feature type="transmembrane region" description="Helical" evidence="15">
    <location>
        <begin position="254"/>
        <end position="275"/>
    </location>
</feature>
<dbReference type="FunFam" id="2.70.170.10:FF:000016">
    <property type="entry name" value="Nicotinic acetylcholine receptor subunit"/>
    <property type="match status" value="1"/>
</dbReference>
<evidence type="ECO:0000313" key="20">
    <source>
        <dbReference type="Proteomes" id="UP000663832"/>
    </source>
</evidence>
<dbReference type="AlphaFoldDB" id="A0A815TXI3"/>
<evidence type="ECO:0000313" key="19">
    <source>
        <dbReference type="EMBL" id="CAF1646489.1"/>
    </source>
</evidence>
<comment type="caution">
    <text evidence="18">The sequence shown here is derived from an EMBL/GenBank/DDBJ whole genome shotgun (WGS) entry which is preliminary data.</text>
</comment>
<sequence length="490" mass="56396">MLYSNRIISILILFYLFKLTIGGEHQRRLLKYLLEESHHNPLERPVQNDSHTLTVTMNLALQQIIDFDEKNEILVCSGWLVLEWHDYSLQWKPEDFGNIQTMRLPSTRVWTPDIILYNSADDNFEGTIKTNLVVQSNGSILFVPPGIFKSICPFNIASFPFVNVNLTTEHSLGQSDAYVKNGEWDLQNFVIAREAVVYECCPTVYPFVLFTIQIRRRTLYYVVNVVVPCVLISFMTVLGFLLPPDSGEKLTLQITILLSIVMFSLLISGIIPASSTALPTIVTYFTTVMCMCSLSVVATVIVLALHHKNAKNHTMPMWIHVYINQYLAWFLHMKRPGHDLSWRAIRHRRFGQTNTSNNQKAPLTPLLENSSKSLLANVTNIDDQSYIRTNNQLYLPMINHIQTPSSNHDSNNVLLTCDMNFFRSDIRLIMSELKFVGDYIRKEEEEDDVSQDWKFSAMVIDRLCLVVFTIMTTIFSYLTLFSAPNFFKLH</sequence>
<evidence type="ECO:0000259" key="17">
    <source>
        <dbReference type="Pfam" id="PF02932"/>
    </source>
</evidence>
<keyword evidence="5 15" id="KW-1133">Transmembrane helix</keyword>
<evidence type="ECO:0000256" key="6">
    <source>
        <dbReference type="ARBA" id="ARBA00023018"/>
    </source>
</evidence>
<dbReference type="InterPro" id="IPR006202">
    <property type="entry name" value="Neur_chan_lig-bd"/>
</dbReference>
<comment type="similarity">
    <text evidence="1">Belongs to the ligand-gated ion channel (TC 1.A.9) family. Acetylcholine receptor (TC 1.A.9.1) subfamily.</text>
</comment>
<evidence type="ECO:0000313" key="21">
    <source>
        <dbReference type="Proteomes" id="UP000663877"/>
    </source>
</evidence>
<evidence type="ECO:0000256" key="5">
    <source>
        <dbReference type="ARBA" id="ARBA00022989"/>
    </source>
</evidence>
<dbReference type="InterPro" id="IPR038050">
    <property type="entry name" value="Neuro_actylchol_rec"/>
</dbReference>
<keyword evidence="12" id="KW-1071">Ligand-gated ion channel</keyword>
<keyword evidence="9" id="KW-1015">Disulfide bond</keyword>
<dbReference type="PANTHER" id="PTHR18945">
    <property type="entry name" value="NEUROTRANSMITTER GATED ION CHANNEL"/>
    <property type="match status" value="1"/>
</dbReference>
<feature type="domain" description="Neurotransmitter-gated ion-channel ligand-binding" evidence="16">
    <location>
        <begin position="27"/>
        <end position="161"/>
    </location>
</feature>
<dbReference type="FunFam" id="1.20.58.390:FF:000043">
    <property type="entry name" value="AcetylCholine Receptor"/>
    <property type="match status" value="1"/>
</dbReference>
<comment type="subcellular location">
    <subcellularLocation>
        <location evidence="14">Synaptic cell membrane</location>
        <topology evidence="14">Multi-pass membrane protein</topology>
    </subcellularLocation>
</comment>
<evidence type="ECO:0000256" key="7">
    <source>
        <dbReference type="ARBA" id="ARBA00023065"/>
    </source>
</evidence>
<keyword evidence="8 15" id="KW-0472">Membrane</keyword>
<dbReference type="SUPFAM" id="SSF63712">
    <property type="entry name" value="Nicotinic receptor ligand binding domain-like"/>
    <property type="match status" value="1"/>
</dbReference>
<evidence type="ECO:0000256" key="11">
    <source>
        <dbReference type="ARBA" id="ARBA00023180"/>
    </source>
</evidence>
<dbReference type="PRINTS" id="PR00254">
    <property type="entry name" value="NICOTINICR"/>
</dbReference>
<keyword evidence="11" id="KW-0325">Glycoprotein</keyword>
<dbReference type="CDD" id="cd19051">
    <property type="entry name" value="LGIC_TM_cation"/>
    <property type="match status" value="1"/>
</dbReference>
<evidence type="ECO:0000256" key="9">
    <source>
        <dbReference type="ARBA" id="ARBA00023157"/>
    </source>
</evidence>
<dbReference type="EMBL" id="CAJNOI010003171">
    <property type="protein sequence ID" value="CAF1508128.1"/>
    <property type="molecule type" value="Genomic_DNA"/>
</dbReference>
<evidence type="ECO:0000256" key="8">
    <source>
        <dbReference type="ARBA" id="ARBA00023136"/>
    </source>
</evidence>
<dbReference type="PRINTS" id="PR00252">
    <property type="entry name" value="NRIONCHANNEL"/>
</dbReference>
<dbReference type="GO" id="GO:0045211">
    <property type="term" value="C:postsynaptic membrane"/>
    <property type="evidence" value="ECO:0007669"/>
    <property type="project" value="InterPro"/>
</dbReference>
<keyword evidence="10" id="KW-0675">Receptor</keyword>
<keyword evidence="7" id="KW-0406">Ion transport</keyword>
<evidence type="ECO:0000256" key="1">
    <source>
        <dbReference type="ARBA" id="ARBA00009237"/>
    </source>
</evidence>
<dbReference type="Gene3D" id="2.70.170.10">
    <property type="entry name" value="Neurotransmitter-gated ion-channel ligand-binding domain"/>
    <property type="match status" value="1"/>
</dbReference>
<keyword evidence="2" id="KW-0813">Transport</keyword>
<keyword evidence="20" id="KW-1185">Reference proteome</keyword>
<dbReference type="CDD" id="cd18997">
    <property type="entry name" value="LGIC_ECD_nAChR"/>
    <property type="match status" value="1"/>
</dbReference>